<evidence type="ECO:0000313" key="2">
    <source>
        <dbReference type="Proteomes" id="UP000030711"/>
    </source>
</evidence>
<reference evidence="1 2" key="1">
    <citation type="journal article" date="2014" name="Nature">
        <title>The genome of Eucalyptus grandis.</title>
        <authorList>
            <person name="Myburg A.A."/>
            <person name="Grattapaglia D."/>
            <person name="Tuskan G.A."/>
            <person name="Hellsten U."/>
            <person name="Hayes R.D."/>
            <person name="Grimwood J."/>
            <person name="Jenkins J."/>
            <person name="Lindquist E."/>
            <person name="Tice H."/>
            <person name="Bauer D."/>
            <person name="Goodstein D.M."/>
            <person name="Dubchak I."/>
            <person name="Poliakov A."/>
            <person name="Mizrachi E."/>
            <person name="Kullan A.R."/>
            <person name="Hussey S.G."/>
            <person name="Pinard D."/>
            <person name="van der Merwe K."/>
            <person name="Singh P."/>
            <person name="van Jaarsveld I."/>
            <person name="Silva-Junior O.B."/>
            <person name="Togawa R.C."/>
            <person name="Pappas M.R."/>
            <person name="Faria D.A."/>
            <person name="Sansaloni C.P."/>
            <person name="Petroli C.D."/>
            <person name="Yang X."/>
            <person name="Ranjan P."/>
            <person name="Tschaplinski T.J."/>
            <person name="Ye C.Y."/>
            <person name="Li T."/>
            <person name="Sterck L."/>
            <person name="Vanneste K."/>
            <person name="Murat F."/>
            <person name="Soler M."/>
            <person name="Clemente H.S."/>
            <person name="Saidi N."/>
            <person name="Cassan-Wang H."/>
            <person name="Dunand C."/>
            <person name="Hefer C.A."/>
            <person name="Bornberg-Bauer E."/>
            <person name="Kersting A.R."/>
            <person name="Vining K."/>
            <person name="Amarasinghe V."/>
            <person name="Ranik M."/>
            <person name="Naithani S."/>
            <person name="Elser J."/>
            <person name="Boyd A.E."/>
            <person name="Liston A."/>
            <person name="Spatafora J.W."/>
            <person name="Dharmwardhana P."/>
            <person name="Raja R."/>
            <person name="Sullivan C."/>
            <person name="Romanel E."/>
            <person name="Alves-Ferreira M."/>
            <person name="Kulheim C."/>
            <person name="Foley W."/>
            <person name="Carocha V."/>
            <person name="Paiva J."/>
            <person name="Kudrna D."/>
            <person name="Brommonschenkel S.H."/>
            <person name="Pasquali G."/>
            <person name="Byrne M."/>
            <person name="Rigault P."/>
            <person name="Tibbits J."/>
            <person name="Spokevicius A."/>
            <person name="Jones R.C."/>
            <person name="Steane D.A."/>
            <person name="Vaillancourt R.E."/>
            <person name="Potts B.M."/>
            <person name="Joubert F."/>
            <person name="Barry K."/>
            <person name="Pappas G.J."/>
            <person name="Strauss S.H."/>
            <person name="Jaiswal P."/>
            <person name="Grima-Pettenati J."/>
            <person name="Salse J."/>
            <person name="Van de Peer Y."/>
            <person name="Rokhsar D.S."/>
            <person name="Schmutz J."/>
        </authorList>
    </citation>
    <scope>NUCLEOTIDE SEQUENCE [LARGE SCALE GENOMIC DNA]</scope>
    <source>
        <strain evidence="2">cv. BRASUZ1</strain>
        <tissue evidence="1">Leaf extractions</tissue>
    </source>
</reference>
<dbReference type="Proteomes" id="UP000030711">
    <property type="component" value="Unassembled WGS sequence"/>
</dbReference>
<name>A0AAD9T8D6_EUCGR</name>
<accession>A0AAD9T8D6</accession>
<organism evidence="1 2">
    <name type="scientific">Eucalyptus grandis</name>
    <name type="common">Flooded gum</name>
    <dbReference type="NCBI Taxonomy" id="71139"/>
    <lineage>
        <taxon>Eukaryota</taxon>
        <taxon>Viridiplantae</taxon>
        <taxon>Streptophyta</taxon>
        <taxon>Embryophyta</taxon>
        <taxon>Tracheophyta</taxon>
        <taxon>Spermatophyta</taxon>
        <taxon>Magnoliopsida</taxon>
        <taxon>eudicotyledons</taxon>
        <taxon>Gunneridae</taxon>
        <taxon>Pentapetalae</taxon>
        <taxon>rosids</taxon>
        <taxon>malvids</taxon>
        <taxon>Myrtales</taxon>
        <taxon>Myrtaceae</taxon>
        <taxon>Myrtoideae</taxon>
        <taxon>Eucalypteae</taxon>
        <taxon>Eucalyptus</taxon>
    </lineage>
</organism>
<evidence type="ECO:0000313" key="1">
    <source>
        <dbReference type="EMBL" id="KAK2630953.1"/>
    </source>
</evidence>
<comment type="caution">
    <text evidence="1">The sequence shown here is derived from an EMBL/GenBank/DDBJ whole genome shotgun (WGS) entry which is preliminary data.</text>
</comment>
<protein>
    <submittedName>
        <fullName evidence="1">Uncharacterized protein</fullName>
    </submittedName>
</protein>
<gene>
    <name evidence="1" type="ORF">EUGRSUZ_L03657</name>
</gene>
<dbReference type="EMBL" id="MU852278">
    <property type="protein sequence ID" value="KAK2630953.1"/>
    <property type="molecule type" value="Genomic_DNA"/>
</dbReference>
<keyword evidence="2" id="KW-1185">Reference proteome</keyword>
<sequence length="96" mass="10639">MDPHLVMTGGAHSMRPPMDTLIHLGLGRATVGGTVTLLKMVMSARHQMPVAGVHRIYYRLHPHSQVRLTDTRCLKIMMDNDSQGILVGWVSLLLVV</sequence>
<proteinExistence type="predicted"/>
<dbReference type="AlphaFoldDB" id="A0AAD9T8D6"/>